<name>A0A6N2BB59_SOLCI</name>
<reference evidence="2" key="1">
    <citation type="submission" date="2019-05" db="EMBL/GenBank/DDBJ databases">
        <title>The de novo reference genome and transcriptome assemblies of the wild tomato species Solanum chilense.</title>
        <authorList>
            <person name="Stam R."/>
            <person name="Nosenko T."/>
            <person name="Hoerger A.C."/>
            <person name="Stephan W."/>
            <person name="Seidel M.A."/>
            <person name="Kuhn J.M.M."/>
            <person name="Haberer G."/>
            <person name="Tellier A."/>
        </authorList>
    </citation>
    <scope>NUCLEOTIDE SEQUENCE</scope>
    <source>
        <tissue evidence="2">Mature leaves</tissue>
    </source>
</reference>
<evidence type="ECO:0000256" key="1">
    <source>
        <dbReference type="SAM" id="Phobius"/>
    </source>
</evidence>
<comment type="caution">
    <text evidence="2">The sequence shown here is derived from an EMBL/GenBank/DDBJ whole genome shotgun (WGS) entry which is preliminary data.</text>
</comment>
<dbReference type="EMBL" id="RXGB01003781">
    <property type="protein sequence ID" value="TMW91248.1"/>
    <property type="molecule type" value="Genomic_DNA"/>
</dbReference>
<keyword evidence="1" id="KW-1133">Transmembrane helix</keyword>
<evidence type="ECO:0000313" key="2">
    <source>
        <dbReference type="EMBL" id="TMW91248.1"/>
    </source>
</evidence>
<sequence length="151" mass="17358">MPSHNLINVESRIILGYVSRLHKDIVDKHSQFFHNNPYGVMLPPSPRKTNHEVYIKVLPLLSRNLNTQGKTSRINMLCLNLLIIRTLGYVFCNVLLYTIPPINLIKITIDLGGTWMYGISGHMDLCNNPGTQIIHIWYTKPILILKYFITS</sequence>
<accession>A0A6N2BB59</accession>
<dbReference type="AlphaFoldDB" id="A0A6N2BB59"/>
<feature type="transmembrane region" description="Helical" evidence="1">
    <location>
        <begin position="77"/>
        <end position="99"/>
    </location>
</feature>
<gene>
    <name evidence="2" type="ORF">EJD97_014575</name>
</gene>
<organism evidence="2">
    <name type="scientific">Solanum chilense</name>
    <name type="common">Tomato</name>
    <name type="synonym">Lycopersicon chilense</name>
    <dbReference type="NCBI Taxonomy" id="4083"/>
    <lineage>
        <taxon>Eukaryota</taxon>
        <taxon>Viridiplantae</taxon>
        <taxon>Streptophyta</taxon>
        <taxon>Embryophyta</taxon>
        <taxon>Tracheophyta</taxon>
        <taxon>Spermatophyta</taxon>
        <taxon>Magnoliopsida</taxon>
        <taxon>eudicotyledons</taxon>
        <taxon>Gunneridae</taxon>
        <taxon>Pentapetalae</taxon>
        <taxon>asterids</taxon>
        <taxon>lamiids</taxon>
        <taxon>Solanales</taxon>
        <taxon>Solanaceae</taxon>
        <taxon>Solanoideae</taxon>
        <taxon>Solaneae</taxon>
        <taxon>Solanum</taxon>
        <taxon>Solanum subgen. Lycopersicon</taxon>
    </lineage>
</organism>
<keyword evidence="1" id="KW-0472">Membrane</keyword>
<keyword evidence="1" id="KW-0812">Transmembrane</keyword>
<proteinExistence type="predicted"/>
<protein>
    <submittedName>
        <fullName evidence="2">Uncharacterized protein</fullName>
    </submittedName>
</protein>